<dbReference type="EnsemblPlants" id="Pp3c27_8050V3.1">
    <property type="protein sequence ID" value="Pp3c27_8050V3.1"/>
    <property type="gene ID" value="Pp3c27_8050"/>
</dbReference>
<dbReference type="EnsemblPlants" id="Pp3c27_8050V3.3">
    <property type="protein sequence ID" value="Pp3c27_8050V3.3"/>
    <property type="gene ID" value="Pp3c27_8050"/>
</dbReference>
<dbReference type="GO" id="GO:0006357">
    <property type="term" value="P:regulation of transcription by RNA polymerase II"/>
    <property type="evidence" value="ECO:0000318"/>
    <property type="project" value="GO_Central"/>
</dbReference>
<evidence type="ECO:0000313" key="9">
    <source>
        <dbReference type="Proteomes" id="UP000006727"/>
    </source>
</evidence>
<keyword evidence="5" id="KW-0539">Nucleus</keyword>
<dbReference type="KEGG" id="ppp:112278297"/>
<comment type="subcellular location">
    <subcellularLocation>
        <location evidence="1">Nucleus</location>
    </subcellularLocation>
</comment>
<dbReference type="PANTHER" id="PTHR45914">
    <property type="entry name" value="TRANSCRIPTION FACTOR HEC3-RELATED"/>
    <property type="match status" value="1"/>
</dbReference>
<dbReference type="Gramene" id="Pp3c27_8050V3.3">
    <property type="protein sequence ID" value="Pp3c27_8050V3.3"/>
    <property type="gene ID" value="Pp3c27_8050"/>
</dbReference>
<dbReference type="RefSeq" id="XP_024367325.1">
    <property type="nucleotide sequence ID" value="XM_024511557.2"/>
</dbReference>
<dbReference type="EMBL" id="ABEU02000027">
    <property type="protein sequence ID" value="PNR26497.1"/>
    <property type="molecule type" value="Genomic_DNA"/>
</dbReference>
<dbReference type="Proteomes" id="UP000006727">
    <property type="component" value="Chromosome 27"/>
</dbReference>
<dbReference type="InterPro" id="IPR036638">
    <property type="entry name" value="HLH_DNA-bd_sf"/>
</dbReference>
<dbReference type="Pfam" id="PF00010">
    <property type="entry name" value="HLH"/>
    <property type="match status" value="1"/>
</dbReference>
<dbReference type="OrthoDB" id="651283at2759"/>
<dbReference type="GO" id="GO:0000978">
    <property type="term" value="F:RNA polymerase II cis-regulatory region sequence-specific DNA binding"/>
    <property type="evidence" value="ECO:0000318"/>
    <property type="project" value="GO_Central"/>
</dbReference>
<dbReference type="eggNOG" id="ENOG502R684">
    <property type="taxonomic scope" value="Eukaryota"/>
</dbReference>
<dbReference type="PROSITE" id="PS50888">
    <property type="entry name" value="BHLH"/>
    <property type="match status" value="1"/>
</dbReference>
<gene>
    <name evidence="8" type="primary">LOC112278297</name>
    <name evidence="7" type="ORF">PHYPA_031072</name>
</gene>
<dbReference type="HOGENOM" id="CLU_497311_0_0_1"/>
<evidence type="ECO:0000256" key="4">
    <source>
        <dbReference type="ARBA" id="ARBA00023163"/>
    </source>
</evidence>
<feature type="domain" description="BHLH" evidence="6">
    <location>
        <begin position="448"/>
        <end position="497"/>
    </location>
</feature>
<dbReference type="PANTHER" id="PTHR45914:SF59">
    <property type="entry name" value="TRANSCRIPTION FACTOR BHLH83-LIKE"/>
    <property type="match status" value="1"/>
</dbReference>
<dbReference type="GeneID" id="112278297"/>
<reference evidence="7 9" key="2">
    <citation type="journal article" date="2018" name="Plant J.">
        <title>The Physcomitrella patens chromosome-scale assembly reveals moss genome structure and evolution.</title>
        <authorList>
            <person name="Lang D."/>
            <person name="Ullrich K.K."/>
            <person name="Murat F."/>
            <person name="Fuchs J."/>
            <person name="Jenkins J."/>
            <person name="Haas F.B."/>
            <person name="Piednoel M."/>
            <person name="Gundlach H."/>
            <person name="Van Bel M."/>
            <person name="Meyberg R."/>
            <person name="Vives C."/>
            <person name="Morata J."/>
            <person name="Symeonidi A."/>
            <person name="Hiss M."/>
            <person name="Muchero W."/>
            <person name="Kamisugi Y."/>
            <person name="Saleh O."/>
            <person name="Blanc G."/>
            <person name="Decker E.L."/>
            <person name="van Gessel N."/>
            <person name="Grimwood J."/>
            <person name="Hayes R.D."/>
            <person name="Graham S.W."/>
            <person name="Gunter L.E."/>
            <person name="McDaniel S.F."/>
            <person name="Hoernstein S.N.W."/>
            <person name="Larsson A."/>
            <person name="Li F.W."/>
            <person name="Perroud P.F."/>
            <person name="Phillips J."/>
            <person name="Ranjan P."/>
            <person name="Rokshar D.S."/>
            <person name="Rothfels C.J."/>
            <person name="Schneider L."/>
            <person name="Shu S."/>
            <person name="Stevenson D.W."/>
            <person name="Thummler F."/>
            <person name="Tillich M."/>
            <person name="Villarreal Aguilar J.C."/>
            <person name="Widiez T."/>
            <person name="Wong G.K."/>
            <person name="Wymore A."/>
            <person name="Zhang Y."/>
            <person name="Zimmer A.D."/>
            <person name="Quatrano R.S."/>
            <person name="Mayer K.F.X."/>
            <person name="Goodstein D."/>
            <person name="Casacuberta J.M."/>
            <person name="Vandepoele K."/>
            <person name="Reski R."/>
            <person name="Cuming A.C."/>
            <person name="Tuskan G.A."/>
            <person name="Maumus F."/>
            <person name="Salse J."/>
            <person name="Schmutz J."/>
            <person name="Rensing S.A."/>
        </authorList>
    </citation>
    <scope>NUCLEOTIDE SEQUENCE [LARGE SCALE GENOMIC DNA]</scope>
    <source>
        <strain evidence="8 9">cv. Gransden 2004</strain>
    </source>
</reference>
<dbReference type="Gramene" id="Pp3c27_8050V3.1">
    <property type="protein sequence ID" value="Pp3c27_8050V3.1"/>
    <property type="gene ID" value="Pp3c27_8050"/>
</dbReference>
<evidence type="ECO:0000256" key="1">
    <source>
        <dbReference type="ARBA" id="ARBA00004123"/>
    </source>
</evidence>
<keyword evidence="2" id="KW-0805">Transcription regulation</keyword>
<evidence type="ECO:0000256" key="3">
    <source>
        <dbReference type="ARBA" id="ARBA00023125"/>
    </source>
</evidence>
<dbReference type="InterPro" id="IPR011598">
    <property type="entry name" value="bHLH_dom"/>
</dbReference>
<evidence type="ECO:0000313" key="8">
    <source>
        <dbReference type="EnsemblPlants" id="Pp3c27_8050V3.1"/>
    </source>
</evidence>
<evidence type="ECO:0000256" key="2">
    <source>
        <dbReference type="ARBA" id="ARBA00023015"/>
    </source>
</evidence>
<keyword evidence="3" id="KW-0238">DNA-binding</keyword>
<proteinExistence type="predicted"/>
<dbReference type="GO" id="GO:0005634">
    <property type="term" value="C:nucleus"/>
    <property type="evidence" value="ECO:0000318"/>
    <property type="project" value="GO_Central"/>
</dbReference>
<organism evidence="7">
    <name type="scientific">Physcomitrium patens</name>
    <name type="common">Spreading-leaved earth moss</name>
    <name type="synonym">Physcomitrella patens</name>
    <dbReference type="NCBI Taxonomy" id="3218"/>
    <lineage>
        <taxon>Eukaryota</taxon>
        <taxon>Viridiplantae</taxon>
        <taxon>Streptophyta</taxon>
        <taxon>Embryophyta</taxon>
        <taxon>Bryophyta</taxon>
        <taxon>Bryophytina</taxon>
        <taxon>Bryopsida</taxon>
        <taxon>Funariidae</taxon>
        <taxon>Funariales</taxon>
        <taxon>Funariaceae</taxon>
        <taxon>Physcomitrium</taxon>
    </lineage>
</organism>
<dbReference type="RefSeq" id="XP_024367322.1">
    <property type="nucleotide sequence ID" value="XM_024511554.2"/>
</dbReference>
<accession>A9T4P5</accession>
<name>A9T4P5_PHYPA</name>
<dbReference type="PaxDb" id="3218-PP1S164_82V6.1"/>
<dbReference type="Gene3D" id="4.10.280.10">
    <property type="entry name" value="Helix-loop-helix DNA-binding domain"/>
    <property type="match status" value="1"/>
</dbReference>
<dbReference type="EnsemblPlants" id="Pp3c27_8050V3.2">
    <property type="protein sequence ID" value="Pp3c27_8050V3.2"/>
    <property type="gene ID" value="Pp3c27_8050"/>
</dbReference>
<dbReference type="GO" id="GO:0046983">
    <property type="term" value="F:protein dimerization activity"/>
    <property type="evidence" value="ECO:0007669"/>
    <property type="project" value="InterPro"/>
</dbReference>
<keyword evidence="4" id="KW-0804">Transcription</keyword>
<dbReference type="RefSeq" id="XP_024367324.1">
    <property type="nucleotide sequence ID" value="XM_024511556.2"/>
</dbReference>
<dbReference type="CDD" id="cd11454">
    <property type="entry name" value="bHLH_AtIND_like"/>
    <property type="match status" value="1"/>
</dbReference>
<evidence type="ECO:0000313" key="7">
    <source>
        <dbReference type="EMBL" id="PNR26497.1"/>
    </source>
</evidence>
<protein>
    <recommendedName>
        <fullName evidence="6">BHLH domain-containing protein</fullName>
    </recommendedName>
</protein>
<dbReference type="Gramene" id="Pp3c27_8050V3.2">
    <property type="protein sequence ID" value="Pp3c27_8050V3.2"/>
    <property type="gene ID" value="Pp3c27_8050"/>
</dbReference>
<dbReference type="AlphaFoldDB" id="A9T4P5"/>
<dbReference type="FunFam" id="4.10.280.10:FF:000022">
    <property type="entry name" value="Basic helix-loop-helix transcription factor"/>
    <property type="match status" value="1"/>
</dbReference>
<dbReference type="SMART" id="SM00353">
    <property type="entry name" value="HLH"/>
    <property type="match status" value="1"/>
</dbReference>
<dbReference type="InterPro" id="IPR045843">
    <property type="entry name" value="IND-like"/>
</dbReference>
<dbReference type="GO" id="GO:0000981">
    <property type="term" value="F:DNA-binding transcription factor activity, RNA polymerase II-specific"/>
    <property type="evidence" value="ECO:0000318"/>
    <property type="project" value="GO_Central"/>
</dbReference>
<reference evidence="8" key="3">
    <citation type="submission" date="2020-12" db="UniProtKB">
        <authorList>
            <consortium name="EnsemblPlants"/>
        </authorList>
    </citation>
    <scope>IDENTIFICATION</scope>
</reference>
<evidence type="ECO:0000256" key="5">
    <source>
        <dbReference type="ARBA" id="ARBA00023242"/>
    </source>
</evidence>
<sequence>MVRFNYMYPVQEQLEAMTDQHTPSMDSVSSAGEKTSSCIVQQGGNASETSNLWEEWTQGSNGDDSVSTSNFLPELNSSTSSRLAFHQSDILSTWISGYHPLSQSSLSSEFSHTSDRENHPPAFMQEGLIPSGLILDSDPALTDIYTRSSSSDSLPYPTARIMDKALTDHELESAVPLAYEKGCVPPQVLRNLGPLSPSSPLAFQNGLLNPLRDPWDSCPSALPWSNVTTASQTYGQVTTRTFIPDHSASAIDKLEAVATITAGYGASKPQHTDVFIEPNGTFQSTPAGWAPQFYDGSEATGLLVKPMRAIASLGEAGCGEATSEFCTKTKPGLLKGGDTITSPVGSLLGDCKKAESSMKQVWPGKHRLELVELVDGEDTKSSPTQLKRPKHSTDYANVLLSDHILKGAELRSYFHSGDVGLNASQAMDIIVIGPALNTNGKPRAKRGSATDPQSVYARHRREKINERLKNLQNLVPNGAKVDIVTMLDEAIHYVKFLQTQVELLKSDEFWMFANPHNYNGIDISDPSSMHSPELESNI</sequence>
<reference evidence="7 9" key="1">
    <citation type="journal article" date="2008" name="Science">
        <title>The Physcomitrella genome reveals evolutionary insights into the conquest of land by plants.</title>
        <authorList>
            <person name="Rensing S."/>
            <person name="Lang D."/>
            <person name="Zimmer A."/>
            <person name="Terry A."/>
            <person name="Salamov A."/>
            <person name="Shapiro H."/>
            <person name="Nishiyama T."/>
            <person name="Perroud P.-F."/>
            <person name="Lindquist E."/>
            <person name="Kamisugi Y."/>
            <person name="Tanahashi T."/>
            <person name="Sakakibara K."/>
            <person name="Fujita T."/>
            <person name="Oishi K."/>
            <person name="Shin-I T."/>
            <person name="Kuroki Y."/>
            <person name="Toyoda A."/>
            <person name="Suzuki Y."/>
            <person name="Hashimoto A."/>
            <person name="Yamaguchi K."/>
            <person name="Sugano A."/>
            <person name="Kohara Y."/>
            <person name="Fujiyama A."/>
            <person name="Anterola A."/>
            <person name="Aoki S."/>
            <person name="Ashton N."/>
            <person name="Barbazuk W.B."/>
            <person name="Barker E."/>
            <person name="Bennetzen J."/>
            <person name="Bezanilla M."/>
            <person name="Blankenship R."/>
            <person name="Cho S.H."/>
            <person name="Dutcher S."/>
            <person name="Estelle M."/>
            <person name="Fawcett J.A."/>
            <person name="Gundlach H."/>
            <person name="Hanada K."/>
            <person name="Heyl A."/>
            <person name="Hicks K.A."/>
            <person name="Hugh J."/>
            <person name="Lohr M."/>
            <person name="Mayer K."/>
            <person name="Melkozernov A."/>
            <person name="Murata T."/>
            <person name="Nelson D."/>
            <person name="Pils B."/>
            <person name="Prigge M."/>
            <person name="Reiss B."/>
            <person name="Renner T."/>
            <person name="Rombauts S."/>
            <person name="Rushton P."/>
            <person name="Sanderfoot A."/>
            <person name="Schween G."/>
            <person name="Shiu S.-H."/>
            <person name="Stueber K."/>
            <person name="Theodoulou F.L."/>
            <person name="Tu H."/>
            <person name="Van de Peer Y."/>
            <person name="Verrier P.J."/>
            <person name="Waters E."/>
            <person name="Wood A."/>
            <person name="Yang L."/>
            <person name="Cove D."/>
            <person name="Cuming A."/>
            <person name="Hasebe M."/>
            <person name="Lucas S."/>
            <person name="Mishler D.B."/>
            <person name="Reski R."/>
            <person name="Grigoriev I."/>
            <person name="Quatrano R.S."/>
            <person name="Boore J.L."/>
        </authorList>
    </citation>
    <scope>NUCLEOTIDE SEQUENCE [LARGE SCALE GENOMIC DNA]</scope>
    <source>
        <strain evidence="8 9">cv. Gransden 2004</strain>
    </source>
</reference>
<dbReference type="SUPFAM" id="SSF47459">
    <property type="entry name" value="HLH, helix-loop-helix DNA-binding domain"/>
    <property type="match status" value="1"/>
</dbReference>
<evidence type="ECO:0000259" key="6">
    <source>
        <dbReference type="PROSITE" id="PS50888"/>
    </source>
</evidence>
<keyword evidence="9" id="KW-1185">Reference proteome</keyword>